<proteinExistence type="evidence at transcript level"/>
<dbReference type="GO" id="GO:0005886">
    <property type="term" value="C:plasma membrane"/>
    <property type="evidence" value="ECO:0007669"/>
    <property type="project" value="UniProtKB-SubCell"/>
</dbReference>
<evidence type="ECO:0000256" key="9">
    <source>
        <dbReference type="ARBA" id="ARBA00023224"/>
    </source>
</evidence>
<keyword evidence="3 10" id="KW-0716">Sensory transduction</keyword>
<comment type="subcellular location">
    <subcellularLocation>
        <location evidence="1 10">Cell membrane</location>
        <topology evidence="1 10">Multi-pass membrane protein</topology>
    </subcellularLocation>
</comment>
<keyword evidence="9 10" id="KW-0807">Transducer</keyword>
<dbReference type="GO" id="GO:0005549">
    <property type="term" value="F:odorant binding"/>
    <property type="evidence" value="ECO:0007669"/>
    <property type="project" value="InterPro"/>
</dbReference>
<dbReference type="Pfam" id="PF02949">
    <property type="entry name" value="7tm_6"/>
    <property type="match status" value="1"/>
</dbReference>
<sequence length="411" mass="48475">MDTLIRKNNIDKYLPWHHPDLTKVWRWPIARYLNTFGWWSEDYTRPSVKFLFRVIKFTFLAVNVVYLISLTIGVHRQLQSTTNFMDNMFAFFAATPSYLGAAKIFALIIQRRELRRIWKNLDDLLKDVLKRGVDDKLDRELRWRMKRCWLMYSIFLTVGSCITLHWLLRPLVYAMYGERTSIVSTWPSYLENWPLWFATYVFQAMNISSVGHALYIYDNVYFCICENILIHFAIVKHHLHEMDISTGKPGGITMNFCISHHIRLTSVCMDLRECSKYVIMQQVFWTIFIICPAVFELISGRQTDTTIVVNLLEITTIMTCILFLYSWYSNEVTLQSSQIYNTCYMSDWVQGTASQRKTLMTMMTRSMKPIIFGGLVNVDLGTFISVLKTTFSYYQFLDTMDKNKRKLDDTS</sequence>
<dbReference type="GO" id="GO:0007165">
    <property type="term" value="P:signal transduction"/>
    <property type="evidence" value="ECO:0007669"/>
    <property type="project" value="UniProtKB-KW"/>
</dbReference>
<comment type="similarity">
    <text evidence="10">Belongs to the insect chemoreceptor superfamily. Heteromeric odorant receptor channel (TC 1.A.69) family.</text>
</comment>
<accession>A0A2I4PH90</accession>
<dbReference type="AlphaFoldDB" id="A0A2I4PH90"/>
<name>A0A2I4PH90_ADELI</name>
<dbReference type="PANTHER" id="PTHR21137">
    <property type="entry name" value="ODORANT RECEPTOR"/>
    <property type="match status" value="1"/>
</dbReference>
<keyword evidence="6 10" id="KW-1133">Transmembrane helix</keyword>
<evidence type="ECO:0000256" key="1">
    <source>
        <dbReference type="ARBA" id="ARBA00004651"/>
    </source>
</evidence>
<keyword evidence="4 10" id="KW-0812">Transmembrane</keyword>
<keyword evidence="8 10" id="KW-0675">Receptor</keyword>
<evidence type="ECO:0000256" key="8">
    <source>
        <dbReference type="ARBA" id="ARBA00023170"/>
    </source>
</evidence>
<evidence type="ECO:0000256" key="3">
    <source>
        <dbReference type="ARBA" id="ARBA00022606"/>
    </source>
</evidence>
<protein>
    <recommendedName>
        <fullName evidence="10">Odorant receptor</fullName>
    </recommendedName>
</protein>
<comment type="caution">
    <text evidence="10">Lacks conserved residue(s) required for the propagation of feature annotation.</text>
</comment>
<evidence type="ECO:0000256" key="6">
    <source>
        <dbReference type="ARBA" id="ARBA00022989"/>
    </source>
</evidence>
<feature type="transmembrane region" description="Helical" evidence="10">
    <location>
        <begin position="88"/>
        <end position="109"/>
    </location>
</feature>
<feature type="transmembrane region" description="Helical" evidence="10">
    <location>
        <begin position="50"/>
        <end position="68"/>
    </location>
</feature>
<keyword evidence="5 10" id="KW-0552">Olfaction</keyword>
<dbReference type="PANTHER" id="PTHR21137:SF35">
    <property type="entry name" value="ODORANT RECEPTOR 19A-RELATED"/>
    <property type="match status" value="1"/>
</dbReference>
<keyword evidence="7 10" id="KW-0472">Membrane</keyword>
<dbReference type="GO" id="GO:0004984">
    <property type="term" value="F:olfactory receptor activity"/>
    <property type="evidence" value="ECO:0007669"/>
    <property type="project" value="InterPro"/>
</dbReference>
<feature type="transmembrane region" description="Helical" evidence="10">
    <location>
        <begin position="370"/>
        <end position="396"/>
    </location>
</feature>
<evidence type="ECO:0000256" key="10">
    <source>
        <dbReference type="RuleBase" id="RU351113"/>
    </source>
</evidence>
<dbReference type="EMBL" id="KU523677">
    <property type="protein sequence ID" value="APZ81499.1"/>
    <property type="molecule type" value="mRNA"/>
</dbReference>
<reference evidence="11" key="1">
    <citation type="submission" date="2016-01" db="EMBL/GenBank/DDBJ databases">
        <title>Candidate chemosensory genes identified in Adelphocoris lineolatus (Goeze) (Hemiptera: Miridae) by antennal transcriptome analysis.</title>
        <authorList>
            <person name="Xiao Y."/>
        </authorList>
    </citation>
    <scope>NUCLEOTIDE SEQUENCE</scope>
</reference>
<evidence type="ECO:0000256" key="5">
    <source>
        <dbReference type="ARBA" id="ARBA00022725"/>
    </source>
</evidence>
<evidence type="ECO:0000256" key="4">
    <source>
        <dbReference type="ARBA" id="ARBA00022692"/>
    </source>
</evidence>
<organism evidence="11">
    <name type="scientific">Adelphocoris lineolatus</name>
    <name type="common">Alfalfa plant bug</name>
    <dbReference type="NCBI Taxonomy" id="236346"/>
    <lineage>
        <taxon>Eukaryota</taxon>
        <taxon>Metazoa</taxon>
        <taxon>Ecdysozoa</taxon>
        <taxon>Arthropoda</taxon>
        <taxon>Hexapoda</taxon>
        <taxon>Insecta</taxon>
        <taxon>Pterygota</taxon>
        <taxon>Neoptera</taxon>
        <taxon>Paraneoptera</taxon>
        <taxon>Hemiptera</taxon>
        <taxon>Heteroptera</taxon>
        <taxon>Panheteroptera</taxon>
        <taxon>Cimicomorpha</taxon>
        <taxon>Miridae</taxon>
        <taxon>Mirini</taxon>
        <taxon>Adelphocoris</taxon>
    </lineage>
</organism>
<feature type="transmembrane region" description="Helical" evidence="10">
    <location>
        <begin position="307"/>
        <end position="328"/>
    </location>
</feature>
<evidence type="ECO:0000256" key="2">
    <source>
        <dbReference type="ARBA" id="ARBA00022475"/>
    </source>
</evidence>
<feature type="transmembrane region" description="Helical" evidence="10">
    <location>
        <begin position="277"/>
        <end position="295"/>
    </location>
</feature>
<evidence type="ECO:0000256" key="7">
    <source>
        <dbReference type="ARBA" id="ARBA00023136"/>
    </source>
</evidence>
<dbReference type="InterPro" id="IPR004117">
    <property type="entry name" value="7tm6_olfct_rcpt"/>
</dbReference>
<evidence type="ECO:0000313" key="11">
    <source>
        <dbReference type="EMBL" id="APZ81499.1"/>
    </source>
</evidence>
<feature type="transmembrane region" description="Helical" evidence="10">
    <location>
        <begin position="149"/>
        <end position="168"/>
    </location>
</feature>
<keyword evidence="2" id="KW-1003">Cell membrane</keyword>